<dbReference type="InterPro" id="IPR025875">
    <property type="entry name" value="Leu-rich_rpt_4"/>
</dbReference>
<comment type="subcellular location">
    <subcellularLocation>
        <location evidence="1">Membrane</location>
        <topology evidence="1">Multi-pass membrane protein</topology>
    </subcellularLocation>
</comment>
<evidence type="ECO:0000256" key="6">
    <source>
        <dbReference type="PROSITE-ProRule" id="PRU00282"/>
    </source>
</evidence>
<dbReference type="Proteomes" id="UP000604046">
    <property type="component" value="Unassembled WGS sequence"/>
</dbReference>
<keyword evidence="2" id="KW-0433">Leucine-rich repeat</keyword>
<feature type="repeat" description="Solcar" evidence="6">
    <location>
        <begin position="10"/>
        <end position="95"/>
    </location>
</feature>
<dbReference type="PANTHER" id="PTHR45973:SF8">
    <property type="entry name" value="LEUCINE-RICH REPEAT-CONTAINING PROTEIN 49"/>
    <property type="match status" value="1"/>
</dbReference>
<keyword evidence="4" id="KW-0677">Repeat</keyword>
<evidence type="ECO:0000256" key="3">
    <source>
        <dbReference type="ARBA" id="ARBA00022692"/>
    </source>
</evidence>
<dbReference type="PROSITE" id="PS50920">
    <property type="entry name" value="SOLCAR"/>
    <property type="match status" value="1"/>
</dbReference>
<organism evidence="8 9">
    <name type="scientific">Symbiodinium natans</name>
    <dbReference type="NCBI Taxonomy" id="878477"/>
    <lineage>
        <taxon>Eukaryota</taxon>
        <taxon>Sar</taxon>
        <taxon>Alveolata</taxon>
        <taxon>Dinophyceae</taxon>
        <taxon>Suessiales</taxon>
        <taxon>Symbiodiniaceae</taxon>
        <taxon>Symbiodinium</taxon>
    </lineage>
</organism>
<dbReference type="SUPFAM" id="SSF103506">
    <property type="entry name" value="Mitochondrial carrier"/>
    <property type="match status" value="1"/>
</dbReference>
<evidence type="ECO:0000256" key="2">
    <source>
        <dbReference type="ARBA" id="ARBA00022614"/>
    </source>
</evidence>
<evidence type="ECO:0000313" key="8">
    <source>
        <dbReference type="EMBL" id="CAE7348168.1"/>
    </source>
</evidence>
<dbReference type="SUPFAM" id="SSF52058">
    <property type="entry name" value="L domain-like"/>
    <property type="match status" value="1"/>
</dbReference>
<evidence type="ECO:0000313" key="9">
    <source>
        <dbReference type="Proteomes" id="UP000604046"/>
    </source>
</evidence>
<dbReference type="Gene3D" id="1.50.40.10">
    <property type="entry name" value="Mitochondrial carrier domain"/>
    <property type="match status" value="1"/>
</dbReference>
<dbReference type="PROSITE" id="PS51450">
    <property type="entry name" value="LRR"/>
    <property type="match status" value="5"/>
</dbReference>
<gene>
    <name evidence="8" type="primary">Lrrc49</name>
    <name evidence="8" type="ORF">SNAT2548_LOCUS18281</name>
</gene>
<dbReference type="PANTHER" id="PTHR45973">
    <property type="entry name" value="PROTEIN PHOSPHATASE 1 REGULATORY SUBUNIT SDS22-RELATED"/>
    <property type="match status" value="1"/>
</dbReference>
<dbReference type="SMART" id="SM00369">
    <property type="entry name" value="LRR_TYP"/>
    <property type="match status" value="4"/>
</dbReference>
<dbReference type="InterPro" id="IPR003591">
    <property type="entry name" value="Leu-rich_rpt_typical-subtyp"/>
</dbReference>
<sequence>MAPTEQAAEPRLVHTLVGSALSGLISRLPCHPLDTIKSRLQSATGSEYRSTLHCFRRTFAEEGIRGLYRGFGIVAVLGTPGVCVYISTYEVLKSYMAPDATLMHLALGPFFMPSASSSGGEAEAKASVSNGTVDDSKDEGFQSLCRVCRSQNVEYTSDLVIVARPRMPKLLLARRSAKARNRSPEHLHLDRRQLRRCPVLEEESRLRLLNYQNNAISRIEHLDNLPNLTFLDLYDNKIQEIENLEKCKNLRVLMLGKNQIQRIENLKTLLKLDVLDLHSNRIKEIQNVSHLKHLRVLNLAGNFLPNIFNLDGLSSLTELNIRRNSISTTAGLDQVPQLQRLFASHNNIGLPEDLRWLSAASNLRELALDGNPVSDQPQAYQVDILSLCPSLEMLDNLKVEARRCIRPTKASKPERTELTGLAAAIREDLSAPCGQPREAQEARLPASQGKVEAPLESPALESPALEAPAEALARPEPEHEVDDSEPPVGIRSLVISPSPSAAPPLNPAGEVEDLDPELGDARSAVGAVSATAASQTPPPPWPKGPARELDVLPVRALQGLARRPMTPTAQRGLTDSITISSIRSGRVVWTGDMPLSFKGQACVGDATRFILEGLKDLYHTWNGPLLLKLAEWEMGSHCIDMTTGIES</sequence>
<dbReference type="InterPro" id="IPR018108">
    <property type="entry name" value="MCP_transmembrane"/>
</dbReference>
<protein>
    <submittedName>
        <fullName evidence="8">Lrrc49 protein</fullName>
    </submittedName>
</protein>
<feature type="region of interest" description="Disordered" evidence="7">
    <location>
        <begin position="429"/>
        <end position="546"/>
    </location>
</feature>
<dbReference type="AlphaFoldDB" id="A0A812PEF3"/>
<evidence type="ECO:0000256" key="7">
    <source>
        <dbReference type="SAM" id="MobiDB-lite"/>
    </source>
</evidence>
<keyword evidence="5 6" id="KW-0472">Membrane</keyword>
<dbReference type="Pfam" id="PF12799">
    <property type="entry name" value="LRR_4"/>
    <property type="match status" value="2"/>
</dbReference>
<keyword evidence="3 6" id="KW-0812">Transmembrane</keyword>
<comment type="caution">
    <text evidence="8">The sequence shown here is derived from an EMBL/GenBank/DDBJ whole genome shotgun (WGS) entry which is preliminary data.</text>
</comment>
<evidence type="ECO:0000256" key="1">
    <source>
        <dbReference type="ARBA" id="ARBA00004141"/>
    </source>
</evidence>
<keyword evidence="9" id="KW-1185">Reference proteome</keyword>
<dbReference type="Gene3D" id="3.80.10.10">
    <property type="entry name" value="Ribonuclease Inhibitor"/>
    <property type="match status" value="2"/>
</dbReference>
<evidence type="ECO:0000256" key="4">
    <source>
        <dbReference type="ARBA" id="ARBA00022737"/>
    </source>
</evidence>
<reference evidence="8" key="1">
    <citation type="submission" date="2021-02" db="EMBL/GenBank/DDBJ databases">
        <authorList>
            <person name="Dougan E. K."/>
            <person name="Rhodes N."/>
            <person name="Thang M."/>
            <person name="Chan C."/>
        </authorList>
    </citation>
    <scope>NUCLEOTIDE SEQUENCE</scope>
</reference>
<evidence type="ECO:0000256" key="5">
    <source>
        <dbReference type="ARBA" id="ARBA00023136"/>
    </source>
</evidence>
<proteinExistence type="predicted"/>
<dbReference type="OrthoDB" id="413738at2759"/>
<dbReference type="InterPro" id="IPR050576">
    <property type="entry name" value="Cilia_flagella_integrity"/>
</dbReference>
<dbReference type="Pfam" id="PF00153">
    <property type="entry name" value="Mito_carr"/>
    <property type="match status" value="1"/>
</dbReference>
<accession>A0A812PEF3</accession>
<dbReference type="SMART" id="SM00365">
    <property type="entry name" value="LRR_SD22"/>
    <property type="match status" value="5"/>
</dbReference>
<dbReference type="GO" id="GO:0016020">
    <property type="term" value="C:membrane"/>
    <property type="evidence" value="ECO:0007669"/>
    <property type="project" value="UniProtKB-SubCell"/>
</dbReference>
<feature type="compositionally biased region" description="Low complexity" evidence="7">
    <location>
        <begin position="521"/>
        <end position="534"/>
    </location>
</feature>
<feature type="compositionally biased region" description="Low complexity" evidence="7">
    <location>
        <begin position="452"/>
        <end position="472"/>
    </location>
</feature>
<dbReference type="InterPro" id="IPR023395">
    <property type="entry name" value="MCP_dom_sf"/>
</dbReference>
<dbReference type="EMBL" id="CAJNDS010002140">
    <property type="protein sequence ID" value="CAE7348168.1"/>
    <property type="molecule type" value="Genomic_DNA"/>
</dbReference>
<dbReference type="InterPro" id="IPR032675">
    <property type="entry name" value="LRR_dom_sf"/>
</dbReference>
<dbReference type="InterPro" id="IPR001611">
    <property type="entry name" value="Leu-rich_rpt"/>
</dbReference>
<name>A0A812PEF3_9DINO</name>